<name>A0AAV3RTP1_LITER</name>
<keyword evidence="1" id="KW-0479">Metal-binding</keyword>
<feature type="domain" description="RING-CH-type" evidence="5">
    <location>
        <begin position="90"/>
        <end position="156"/>
    </location>
</feature>
<dbReference type="PANTHER" id="PTHR46214:SF29">
    <property type="entry name" value="RING-CH-TYPE DOMAIN-CONTAINING PROTEIN"/>
    <property type="match status" value="1"/>
</dbReference>
<protein>
    <recommendedName>
        <fullName evidence="5">RING-CH-type domain-containing protein</fullName>
    </recommendedName>
</protein>
<dbReference type="Proteomes" id="UP001454036">
    <property type="component" value="Unassembled WGS sequence"/>
</dbReference>
<keyword evidence="2" id="KW-0863">Zinc-finger</keyword>
<sequence>MSIVEMPPLDIEHGGATSSVYRRDDEVESVCFSDEGGSCYSQFYSTADGYDDFCGSECEVGVERVVARGLSSVADIMVEIDDGVHEMKVHLEGVEKDCRICHLGLDSKGGENGVAIDLGCSCKGDLAAAHKNCAETWFKIKGNKTCEICNTIARNVVVPNEAEHTHEVHAIASNTFRGSLSSNSESRGCFNGHRFLNFLLACMVFAFIISWLFHFSIPS</sequence>
<keyword evidence="7" id="KW-1185">Reference proteome</keyword>
<comment type="caution">
    <text evidence="6">The sequence shown here is derived from an EMBL/GenBank/DDBJ whole genome shotgun (WGS) entry which is preliminary data.</text>
</comment>
<dbReference type="Pfam" id="PF12906">
    <property type="entry name" value="RINGv"/>
    <property type="match status" value="1"/>
</dbReference>
<evidence type="ECO:0000256" key="2">
    <source>
        <dbReference type="ARBA" id="ARBA00022771"/>
    </source>
</evidence>
<evidence type="ECO:0000256" key="4">
    <source>
        <dbReference type="SAM" id="Phobius"/>
    </source>
</evidence>
<dbReference type="PROSITE" id="PS51292">
    <property type="entry name" value="ZF_RING_CH"/>
    <property type="match status" value="1"/>
</dbReference>
<keyword evidence="3" id="KW-0862">Zinc</keyword>
<dbReference type="AlphaFoldDB" id="A0AAV3RTP1"/>
<gene>
    <name evidence="6" type="ORF">LIER_32361</name>
</gene>
<organism evidence="6 7">
    <name type="scientific">Lithospermum erythrorhizon</name>
    <name type="common">Purple gromwell</name>
    <name type="synonym">Lithospermum officinale var. erythrorhizon</name>
    <dbReference type="NCBI Taxonomy" id="34254"/>
    <lineage>
        <taxon>Eukaryota</taxon>
        <taxon>Viridiplantae</taxon>
        <taxon>Streptophyta</taxon>
        <taxon>Embryophyta</taxon>
        <taxon>Tracheophyta</taxon>
        <taxon>Spermatophyta</taxon>
        <taxon>Magnoliopsida</taxon>
        <taxon>eudicotyledons</taxon>
        <taxon>Gunneridae</taxon>
        <taxon>Pentapetalae</taxon>
        <taxon>asterids</taxon>
        <taxon>lamiids</taxon>
        <taxon>Boraginales</taxon>
        <taxon>Boraginaceae</taxon>
        <taxon>Boraginoideae</taxon>
        <taxon>Lithospermeae</taxon>
        <taxon>Lithospermum</taxon>
    </lineage>
</organism>
<feature type="transmembrane region" description="Helical" evidence="4">
    <location>
        <begin position="195"/>
        <end position="217"/>
    </location>
</feature>
<dbReference type="EMBL" id="BAABME010012402">
    <property type="protein sequence ID" value="GAA0185073.1"/>
    <property type="molecule type" value="Genomic_DNA"/>
</dbReference>
<dbReference type="GO" id="GO:0008270">
    <property type="term" value="F:zinc ion binding"/>
    <property type="evidence" value="ECO:0007669"/>
    <property type="project" value="UniProtKB-KW"/>
</dbReference>
<dbReference type="SMART" id="SM00744">
    <property type="entry name" value="RINGv"/>
    <property type="match status" value="1"/>
</dbReference>
<dbReference type="PANTHER" id="PTHR46214">
    <property type="entry name" value="ZINC FINGER, RING-CH-TYPE"/>
    <property type="match status" value="1"/>
</dbReference>
<evidence type="ECO:0000313" key="6">
    <source>
        <dbReference type="EMBL" id="GAA0185073.1"/>
    </source>
</evidence>
<evidence type="ECO:0000256" key="1">
    <source>
        <dbReference type="ARBA" id="ARBA00022723"/>
    </source>
</evidence>
<proteinExistence type="predicted"/>
<reference evidence="6 7" key="1">
    <citation type="submission" date="2024-01" db="EMBL/GenBank/DDBJ databases">
        <title>The complete chloroplast genome sequence of Lithospermum erythrorhizon: insights into the phylogenetic relationship among Boraginaceae species and the maternal lineages of purple gromwells.</title>
        <authorList>
            <person name="Okada T."/>
            <person name="Watanabe K."/>
        </authorList>
    </citation>
    <scope>NUCLEOTIDE SEQUENCE [LARGE SCALE GENOMIC DNA]</scope>
</reference>
<keyword evidence="4" id="KW-0472">Membrane</keyword>
<keyword evidence="4" id="KW-1133">Transmembrane helix</keyword>
<dbReference type="InterPro" id="IPR013083">
    <property type="entry name" value="Znf_RING/FYVE/PHD"/>
</dbReference>
<evidence type="ECO:0000313" key="7">
    <source>
        <dbReference type="Proteomes" id="UP001454036"/>
    </source>
</evidence>
<dbReference type="Gene3D" id="3.30.40.10">
    <property type="entry name" value="Zinc/RING finger domain, C3HC4 (zinc finger)"/>
    <property type="match status" value="1"/>
</dbReference>
<dbReference type="InterPro" id="IPR011016">
    <property type="entry name" value="Znf_RING-CH"/>
</dbReference>
<keyword evidence="4" id="KW-0812">Transmembrane</keyword>
<accession>A0AAV3RTP1</accession>
<evidence type="ECO:0000259" key="5">
    <source>
        <dbReference type="PROSITE" id="PS51292"/>
    </source>
</evidence>
<dbReference type="SUPFAM" id="SSF57850">
    <property type="entry name" value="RING/U-box"/>
    <property type="match status" value="1"/>
</dbReference>
<evidence type="ECO:0000256" key="3">
    <source>
        <dbReference type="ARBA" id="ARBA00022833"/>
    </source>
</evidence>